<dbReference type="EMBL" id="VCQU01000002">
    <property type="protein sequence ID" value="NMN94552.1"/>
    <property type="molecule type" value="Genomic_DNA"/>
</dbReference>
<dbReference type="RefSeq" id="WP_169585310.1">
    <property type="nucleotide sequence ID" value="NZ_VCQU01000002.1"/>
</dbReference>
<keyword evidence="3" id="KW-0274">FAD</keyword>
<evidence type="ECO:0000256" key="3">
    <source>
        <dbReference type="ARBA" id="ARBA00022827"/>
    </source>
</evidence>
<evidence type="ECO:0000256" key="1">
    <source>
        <dbReference type="ARBA" id="ARBA00001974"/>
    </source>
</evidence>
<keyword evidence="2" id="KW-0285">Flavoprotein</keyword>
<dbReference type="InterPro" id="IPR006076">
    <property type="entry name" value="FAD-dep_OxRdtase"/>
</dbReference>
<name>A0A848KCY2_9NOCA</name>
<keyword evidence="4" id="KW-0560">Oxidoreductase</keyword>
<organism evidence="6 7">
    <name type="scientific">Antrihabitans stalactiti</name>
    <dbReference type="NCBI Taxonomy" id="2584121"/>
    <lineage>
        <taxon>Bacteria</taxon>
        <taxon>Bacillati</taxon>
        <taxon>Actinomycetota</taxon>
        <taxon>Actinomycetes</taxon>
        <taxon>Mycobacteriales</taxon>
        <taxon>Nocardiaceae</taxon>
        <taxon>Antrihabitans</taxon>
    </lineage>
</organism>
<proteinExistence type="predicted"/>
<keyword evidence="7" id="KW-1185">Reference proteome</keyword>
<gene>
    <name evidence="6" type="ORF">FGL95_05815</name>
</gene>
<dbReference type="GO" id="GO:0050660">
    <property type="term" value="F:flavin adenine dinucleotide binding"/>
    <property type="evidence" value="ECO:0007669"/>
    <property type="project" value="InterPro"/>
</dbReference>
<accession>A0A848KCY2</accession>
<evidence type="ECO:0000256" key="4">
    <source>
        <dbReference type="ARBA" id="ARBA00023002"/>
    </source>
</evidence>
<dbReference type="InterPro" id="IPR036188">
    <property type="entry name" value="FAD/NAD-bd_sf"/>
</dbReference>
<evidence type="ECO:0000313" key="7">
    <source>
        <dbReference type="Proteomes" id="UP000535543"/>
    </source>
</evidence>
<dbReference type="Pfam" id="PF01266">
    <property type="entry name" value="DAO"/>
    <property type="match status" value="1"/>
</dbReference>
<protein>
    <submittedName>
        <fullName evidence="6">FAD-dependent oxidoreductase</fullName>
    </submittedName>
</protein>
<sequence length="363" mass="38957">MTDVDVAVIGAGLTGACTAWQLARRGIEVALIDAYSPGHTHGSSHGSARIFRRAYPDPFYVELTARASLEWRRLESESGRTLLTITGGIDHGRMRDPATLATTMAQCNVDAELLTAEDAAARWPGMRFDGPALFHADAGVVDADATVVAAAHLAANAGAILMFDNPVTAMRHDGNRFRISAPRPLTARRVVIAAGPWLPELTDQLALGTILPTLTVRQQQVFHFALRDPSASYPVFVHKDDLQMYGLPSGSDVDVPAVKIGRFDDGVVTTASTRSGTIPDELRDPVIDYVRQWLPALAPEPIGQASCLFTMTDDEDFIIDRIGPVVIASPCSGHGAKFAPLTGHLAAQLVLGEAQPDPRFTLH</sequence>
<evidence type="ECO:0000313" key="6">
    <source>
        <dbReference type="EMBL" id="NMN94552.1"/>
    </source>
</evidence>
<evidence type="ECO:0000259" key="5">
    <source>
        <dbReference type="Pfam" id="PF01266"/>
    </source>
</evidence>
<dbReference type="AlphaFoldDB" id="A0A848KCY2"/>
<dbReference type="SUPFAM" id="SSF54373">
    <property type="entry name" value="FAD-linked reductases, C-terminal domain"/>
    <property type="match status" value="1"/>
</dbReference>
<dbReference type="PANTHER" id="PTHR10961:SF7">
    <property type="entry name" value="FAD DEPENDENT OXIDOREDUCTASE DOMAIN-CONTAINING PROTEIN"/>
    <property type="match status" value="1"/>
</dbReference>
<dbReference type="InterPro" id="IPR045170">
    <property type="entry name" value="MTOX"/>
</dbReference>
<feature type="domain" description="FAD dependent oxidoreductase" evidence="5">
    <location>
        <begin position="5"/>
        <end position="349"/>
    </location>
</feature>
<dbReference type="PANTHER" id="PTHR10961">
    <property type="entry name" value="PEROXISOMAL SARCOSINE OXIDASE"/>
    <property type="match status" value="1"/>
</dbReference>
<comment type="caution">
    <text evidence="6">The sequence shown here is derived from an EMBL/GenBank/DDBJ whole genome shotgun (WGS) entry which is preliminary data.</text>
</comment>
<dbReference type="Gene3D" id="3.30.9.10">
    <property type="entry name" value="D-Amino Acid Oxidase, subunit A, domain 2"/>
    <property type="match status" value="1"/>
</dbReference>
<dbReference type="GO" id="GO:0008115">
    <property type="term" value="F:sarcosine oxidase activity"/>
    <property type="evidence" value="ECO:0007669"/>
    <property type="project" value="TreeGrafter"/>
</dbReference>
<reference evidence="6 7" key="1">
    <citation type="submission" date="2019-05" db="EMBL/GenBank/DDBJ databases">
        <authorList>
            <person name="Lee S.D."/>
        </authorList>
    </citation>
    <scope>NUCLEOTIDE SEQUENCE [LARGE SCALE GENOMIC DNA]</scope>
    <source>
        <strain evidence="6 7">YC2-7</strain>
    </source>
</reference>
<dbReference type="Proteomes" id="UP000535543">
    <property type="component" value="Unassembled WGS sequence"/>
</dbReference>
<comment type="cofactor">
    <cofactor evidence="1">
        <name>FAD</name>
        <dbReference type="ChEBI" id="CHEBI:57692"/>
    </cofactor>
</comment>
<evidence type="ECO:0000256" key="2">
    <source>
        <dbReference type="ARBA" id="ARBA00022630"/>
    </source>
</evidence>
<reference evidence="6 7" key="2">
    <citation type="submission" date="2020-06" db="EMBL/GenBank/DDBJ databases">
        <title>Antribacter stalactiti gen. nov., sp. nov., a new member of the family Nacardiaceae isolated from a cave.</title>
        <authorList>
            <person name="Kim I.S."/>
        </authorList>
    </citation>
    <scope>NUCLEOTIDE SEQUENCE [LARGE SCALE GENOMIC DNA]</scope>
    <source>
        <strain evidence="6 7">YC2-7</strain>
    </source>
</reference>
<dbReference type="Gene3D" id="3.50.50.60">
    <property type="entry name" value="FAD/NAD(P)-binding domain"/>
    <property type="match status" value="1"/>
</dbReference>
<dbReference type="SUPFAM" id="SSF51905">
    <property type="entry name" value="FAD/NAD(P)-binding domain"/>
    <property type="match status" value="1"/>
</dbReference>